<evidence type="ECO:0000313" key="2">
    <source>
        <dbReference type="EMBL" id="KAF5915801.1"/>
    </source>
</evidence>
<gene>
    <name evidence="2" type="ORF">HPG69_018146</name>
</gene>
<dbReference type="Proteomes" id="UP000551758">
    <property type="component" value="Unassembled WGS sequence"/>
</dbReference>
<accession>A0A7J7EJI9</accession>
<evidence type="ECO:0000256" key="1">
    <source>
        <dbReference type="SAM" id="MobiDB-lite"/>
    </source>
</evidence>
<evidence type="ECO:0000313" key="3">
    <source>
        <dbReference type="Proteomes" id="UP000551758"/>
    </source>
</evidence>
<feature type="compositionally biased region" description="Polar residues" evidence="1">
    <location>
        <begin position="100"/>
        <end position="120"/>
    </location>
</feature>
<organism evidence="2 3">
    <name type="scientific">Diceros bicornis minor</name>
    <name type="common">South-central black rhinoceros</name>
    <dbReference type="NCBI Taxonomy" id="77932"/>
    <lineage>
        <taxon>Eukaryota</taxon>
        <taxon>Metazoa</taxon>
        <taxon>Chordata</taxon>
        <taxon>Craniata</taxon>
        <taxon>Vertebrata</taxon>
        <taxon>Euteleostomi</taxon>
        <taxon>Mammalia</taxon>
        <taxon>Eutheria</taxon>
        <taxon>Laurasiatheria</taxon>
        <taxon>Perissodactyla</taxon>
        <taxon>Rhinocerotidae</taxon>
        <taxon>Diceros</taxon>
    </lineage>
</organism>
<feature type="region of interest" description="Disordered" evidence="1">
    <location>
        <begin position="55"/>
        <end position="141"/>
    </location>
</feature>
<dbReference type="AlphaFoldDB" id="A0A7J7EJI9"/>
<sequence>MELRKWTRMGTAGQWVEKGLHAGAWLLLDQLCHGGDGSLRRAGEGHWVSHSGTCPSSLSGRACGNDSALQRQPLGAPQPLSVPDIDSTPAPRGAGRNETPDPSTDTLPYSRSPFSTNKPGSKQRMLGKDGAGSCPLTLDSEGFRQDGETKLEKETASFLVPWPRICLSFITWAKPAAQVGEGEAAPHLPGERALTQDGAWKASDPVRADWMTARGLPGVFKRTVGQLREVCTWIVVQVG</sequence>
<dbReference type="EMBL" id="JACDTQ010002752">
    <property type="protein sequence ID" value="KAF5915801.1"/>
    <property type="molecule type" value="Genomic_DNA"/>
</dbReference>
<reference evidence="2 3" key="1">
    <citation type="journal article" date="2020" name="Mol. Biol. Evol.">
        <title>Interspecific Gene Flow and the Evolution of Specialization in Black and White Rhinoceros.</title>
        <authorList>
            <person name="Moodley Y."/>
            <person name="Westbury M.V."/>
            <person name="Russo I.M."/>
            <person name="Gopalakrishnan S."/>
            <person name="Rakotoarivelo A."/>
            <person name="Olsen R.A."/>
            <person name="Prost S."/>
            <person name="Tunstall T."/>
            <person name="Ryder O.A."/>
            <person name="Dalen L."/>
            <person name="Bruford M.W."/>
        </authorList>
    </citation>
    <scope>NUCLEOTIDE SEQUENCE [LARGE SCALE GENOMIC DNA]</scope>
    <source>
        <strain evidence="2">SBR-YM</strain>
        <tissue evidence="2">Skin</tissue>
    </source>
</reference>
<protein>
    <submittedName>
        <fullName evidence="2">Uncharacterized protein</fullName>
    </submittedName>
</protein>
<comment type="caution">
    <text evidence="2">The sequence shown here is derived from an EMBL/GenBank/DDBJ whole genome shotgun (WGS) entry which is preliminary data.</text>
</comment>
<name>A0A7J7EJI9_DICBM</name>
<proteinExistence type="predicted"/>
<keyword evidence="3" id="KW-1185">Reference proteome</keyword>